<dbReference type="InterPro" id="IPR007049">
    <property type="entry name" value="Carb-sel_porin_OprB"/>
</dbReference>
<dbReference type="Proteomes" id="UP000181981">
    <property type="component" value="Unassembled WGS sequence"/>
</dbReference>
<sequence>MMPKYYMLIFLIFPLFITPLATDAAFVQQDTTSTDSTLVNQFLGLFQESDLDQIPEIKRSRRQQVDALLKSILEEPGKLQFSGVATASLQAPLENETIWKGVGSFDIFAFVSFGPSALLFFDLEAGGGGGPDLLIPNVSVLNADAGGGDGKGENLTVLEAWTEFKMLKDIFTVTFGKLDLTNYFDNNLHANDETSQFISGVFVNNPVLPVGVNSPGIRFRTTFVNRFYVQYGHFMANPQEENLMKNHLKLLETGIKLLPESGWEANLRVFAHEQPLAGDSRGFGISFDQLIANHFTIFGRYGANSNELAEWLGIKNAWSGGIGFRQFVLNRELKVGLAYAETETTAYEHPEQLAEFYFSTQLNQWVFISPHLQWLKTTQVGEDEHFLAGLRINLSY</sequence>
<dbReference type="GO" id="GO:0015288">
    <property type="term" value="F:porin activity"/>
    <property type="evidence" value="ECO:0007669"/>
    <property type="project" value="InterPro"/>
</dbReference>
<dbReference type="RefSeq" id="WP_139178266.1">
    <property type="nucleotide sequence ID" value="NZ_FOHT01000048.1"/>
</dbReference>
<evidence type="ECO:0008006" key="5">
    <source>
        <dbReference type="Google" id="ProtNLM"/>
    </source>
</evidence>
<organism evidence="3 4">
    <name type="scientific">Draconibacterium orientale</name>
    <dbReference type="NCBI Taxonomy" id="1168034"/>
    <lineage>
        <taxon>Bacteria</taxon>
        <taxon>Pseudomonadati</taxon>
        <taxon>Bacteroidota</taxon>
        <taxon>Bacteroidia</taxon>
        <taxon>Marinilabiliales</taxon>
        <taxon>Prolixibacteraceae</taxon>
        <taxon>Draconibacterium</taxon>
    </lineage>
</organism>
<dbReference type="AlphaFoldDB" id="A0A1I0JMM9"/>
<dbReference type="GO" id="GO:0008643">
    <property type="term" value="P:carbohydrate transport"/>
    <property type="evidence" value="ECO:0007669"/>
    <property type="project" value="InterPro"/>
</dbReference>
<dbReference type="GO" id="GO:0016020">
    <property type="term" value="C:membrane"/>
    <property type="evidence" value="ECO:0007669"/>
    <property type="project" value="InterPro"/>
</dbReference>
<feature type="chain" id="PRO_5041011220" description="Porin" evidence="2">
    <location>
        <begin position="24"/>
        <end position="396"/>
    </location>
</feature>
<proteinExistence type="inferred from homology"/>
<reference evidence="3 4" key="1">
    <citation type="submission" date="2016-10" db="EMBL/GenBank/DDBJ databases">
        <authorList>
            <person name="de Groot N.N."/>
        </authorList>
    </citation>
    <scope>NUCLEOTIDE SEQUENCE [LARGE SCALE GENOMIC DNA]</scope>
    <source>
        <strain evidence="3 4">DSM 25947</strain>
    </source>
</reference>
<keyword evidence="2" id="KW-0732">Signal</keyword>
<evidence type="ECO:0000313" key="4">
    <source>
        <dbReference type="Proteomes" id="UP000181981"/>
    </source>
</evidence>
<comment type="similarity">
    <text evidence="1 2">Belongs to the OprB family.</text>
</comment>
<name>A0A1I0JMM9_9BACT</name>
<dbReference type="OrthoDB" id="5755240at2"/>
<dbReference type="Pfam" id="PF04966">
    <property type="entry name" value="OprB"/>
    <property type="match status" value="1"/>
</dbReference>
<evidence type="ECO:0000256" key="2">
    <source>
        <dbReference type="RuleBase" id="RU363072"/>
    </source>
</evidence>
<feature type="signal peptide" evidence="2">
    <location>
        <begin position="1"/>
        <end position="23"/>
    </location>
</feature>
<evidence type="ECO:0000256" key="1">
    <source>
        <dbReference type="ARBA" id="ARBA00008769"/>
    </source>
</evidence>
<protein>
    <recommendedName>
        <fullName evidence="5">Porin</fullName>
    </recommendedName>
</protein>
<dbReference type="Gene3D" id="2.40.160.180">
    <property type="entry name" value="Carbohydrate-selective porin OprB"/>
    <property type="match status" value="1"/>
</dbReference>
<evidence type="ECO:0000313" key="3">
    <source>
        <dbReference type="EMBL" id="SEU11670.1"/>
    </source>
</evidence>
<gene>
    <name evidence="3" type="ORF">SAMN05444285_14812</name>
</gene>
<accession>A0A1I0JMM9</accession>
<dbReference type="InterPro" id="IPR038673">
    <property type="entry name" value="OprB_sf"/>
</dbReference>
<dbReference type="EMBL" id="FOHT01000048">
    <property type="protein sequence ID" value="SEU11670.1"/>
    <property type="molecule type" value="Genomic_DNA"/>
</dbReference>